<organism evidence="1 2">
    <name type="scientific">Nocardia pulmonis</name>
    <dbReference type="NCBI Taxonomy" id="2951408"/>
    <lineage>
        <taxon>Bacteria</taxon>
        <taxon>Bacillati</taxon>
        <taxon>Actinomycetota</taxon>
        <taxon>Actinomycetes</taxon>
        <taxon>Mycobacteriales</taxon>
        <taxon>Nocardiaceae</taxon>
        <taxon>Nocardia</taxon>
    </lineage>
</organism>
<reference evidence="1" key="1">
    <citation type="submission" date="2022-06" db="EMBL/GenBank/DDBJ databases">
        <title>Novel species in genus nocardia.</title>
        <authorList>
            <person name="Li F."/>
        </authorList>
    </citation>
    <scope>NUCLEOTIDE SEQUENCE</scope>
    <source>
        <strain evidence="1">CDC141</strain>
    </source>
</reference>
<sequence length="77" mass="8471">MSRHIRRARPLTANAAHLIWQAHRGCDVSSCPQKAAALVVLVEAGKVRLDSSRLSYLEQLEAVLEPRRGQRGAMLGP</sequence>
<keyword evidence="2" id="KW-1185">Reference proteome</keyword>
<dbReference type="EMBL" id="JAMRXG010000003">
    <property type="protein sequence ID" value="MCM6773289.1"/>
    <property type="molecule type" value="Genomic_DNA"/>
</dbReference>
<comment type="caution">
    <text evidence="1">The sequence shown here is derived from an EMBL/GenBank/DDBJ whole genome shotgun (WGS) entry which is preliminary data.</text>
</comment>
<dbReference type="Proteomes" id="UP001139157">
    <property type="component" value="Unassembled WGS sequence"/>
</dbReference>
<dbReference type="AlphaFoldDB" id="A0A9X2IW88"/>
<evidence type="ECO:0000313" key="1">
    <source>
        <dbReference type="EMBL" id="MCM6773289.1"/>
    </source>
</evidence>
<evidence type="ECO:0000313" key="2">
    <source>
        <dbReference type="Proteomes" id="UP001139157"/>
    </source>
</evidence>
<name>A0A9X2IW88_9NOCA</name>
<protein>
    <submittedName>
        <fullName evidence="1">Uncharacterized protein</fullName>
    </submittedName>
</protein>
<dbReference type="RefSeq" id="WP_251910344.1">
    <property type="nucleotide sequence ID" value="NZ_JAMRXG010000003.1"/>
</dbReference>
<accession>A0A9X2IW88</accession>
<proteinExistence type="predicted"/>
<gene>
    <name evidence="1" type="ORF">NDR86_07375</name>
</gene>